<gene>
    <name evidence="1" type="ORF">R3W88_022619</name>
</gene>
<dbReference type="Proteomes" id="UP001311915">
    <property type="component" value="Unassembled WGS sequence"/>
</dbReference>
<evidence type="ECO:0000313" key="2">
    <source>
        <dbReference type="Proteomes" id="UP001311915"/>
    </source>
</evidence>
<organism evidence="1 2">
    <name type="scientific">Solanum pinnatisectum</name>
    <name type="common">tansyleaf nightshade</name>
    <dbReference type="NCBI Taxonomy" id="50273"/>
    <lineage>
        <taxon>Eukaryota</taxon>
        <taxon>Viridiplantae</taxon>
        <taxon>Streptophyta</taxon>
        <taxon>Embryophyta</taxon>
        <taxon>Tracheophyta</taxon>
        <taxon>Spermatophyta</taxon>
        <taxon>Magnoliopsida</taxon>
        <taxon>eudicotyledons</taxon>
        <taxon>Gunneridae</taxon>
        <taxon>Pentapetalae</taxon>
        <taxon>asterids</taxon>
        <taxon>lamiids</taxon>
        <taxon>Solanales</taxon>
        <taxon>Solanaceae</taxon>
        <taxon>Solanoideae</taxon>
        <taxon>Solaneae</taxon>
        <taxon>Solanum</taxon>
    </lineage>
</organism>
<comment type="caution">
    <text evidence="1">The sequence shown here is derived from an EMBL/GenBank/DDBJ whole genome shotgun (WGS) entry which is preliminary data.</text>
</comment>
<proteinExistence type="predicted"/>
<dbReference type="AlphaFoldDB" id="A0AAV9LV73"/>
<sequence>MYKNPQFLNKLQRLNNKGRSMLSCLLESMLEQYYVYCLSGVIGEDDKEKQRTVVRLLPLLLSMYFTV</sequence>
<protein>
    <recommendedName>
        <fullName evidence="3">Maturase K</fullName>
    </recommendedName>
</protein>
<dbReference type="EMBL" id="JAWPEI010000004">
    <property type="protein sequence ID" value="KAK4729631.1"/>
    <property type="molecule type" value="Genomic_DNA"/>
</dbReference>
<evidence type="ECO:0000313" key="1">
    <source>
        <dbReference type="EMBL" id="KAK4729631.1"/>
    </source>
</evidence>
<accession>A0AAV9LV73</accession>
<name>A0AAV9LV73_9SOLN</name>
<reference evidence="1 2" key="1">
    <citation type="submission" date="2023-10" db="EMBL/GenBank/DDBJ databases">
        <title>Genome-Wide Identification Analysis in wild type Solanum Pinnatisectum Reveals Some Genes Defensing Phytophthora Infestans.</title>
        <authorList>
            <person name="Sun C."/>
        </authorList>
    </citation>
    <scope>NUCLEOTIDE SEQUENCE [LARGE SCALE GENOMIC DNA]</scope>
    <source>
        <strain evidence="1">LQN</strain>
        <tissue evidence="1">Leaf</tissue>
    </source>
</reference>
<keyword evidence="2" id="KW-1185">Reference proteome</keyword>
<evidence type="ECO:0008006" key="3">
    <source>
        <dbReference type="Google" id="ProtNLM"/>
    </source>
</evidence>